<reference evidence="1" key="1">
    <citation type="submission" date="2022-10" db="EMBL/GenBank/DDBJ databases">
        <title>Luteolibacter sp. GHJ8, whole genome shotgun sequencing project.</title>
        <authorList>
            <person name="Zhao G."/>
            <person name="Shen L."/>
        </authorList>
    </citation>
    <scope>NUCLEOTIDE SEQUENCE</scope>
    <source>
        <strain evidence="1">GHJ8</strain>
    </source>
</reference>
<name>A0ABT3G418_9BACT</name>
<organism evidence="1 2">
    <name type="scientific">Luteolibacter rhizosphaerae</name>
    <dbReference type="NCBI Taxonomy" id="2989719"/>
    <lineage>
        <taxon>Bacteria</taxon>
        <taxon>Pseudomonadati</taxon>
        <taxon>Verrucomicrobiota</taxon>
        <taxon>Verrucomicrobiia</taxon>
        <taxon>Verrucomicrobiales</taxon>
        <taxon>Verrucomicrobiaceae</taxon>
        <taxon>Luteolibacter</taxon>
    </lineage>
</organism>
<comment type="caution">
    <text evidence="1">The sequence shown here is derived from an EMBL/GenBank/DDBJ whole genome shotgun (WGS) entry which is preliminary data.</text>
</comment>
<evidence type="ECO:0008006" key="3">
    <source>
        <dbReference type="Google" id="ProtNLM"/>
    </source>
</evidence>
<proteinExistence type="predicted"/>
<protein>
    <recommendedName>
        <fullName evidence="3">Verru_Chthon cassette protein A</fullName>
    </recommendedName>
</protein>
<keyword evidence="2" id="KW-1185">Reference proteome</keyword>
<dbReference type="EMBL" id="JAPDDR010000006">
    <property type="protein sequence ID" value="MCW1914417.1"/>
    <property type="molecule type" value="Genomic_DNA"/>
</dbReference>
<accession>A0ABT3G418</accession>
<evidence type="ECO:0000313" key="2">
    <source>
        <dbReference type="Proteomes" id="UP001165653"/>
    </source>
</evidence>
<gene>
    <name evidence="1" type="ORF">OJ996_12585</name>
</gene>
<dbReference type="Proteomes" id="UP001165653">
    <property type="component" value="Unassembled WGS sequence"/>
</dbReference>
<sequence>MKPNNPTRTRVPLRQRGFALVISLSLMVLLTVLAVGLMSLSAVSLRSSGAGQARAEAEANARMALMMAIGELQTSMGPDQAVTARASSIGVSESDPNLLGTWKGWHWQPGTSGPTYSQKEGEFRRWLASMTGENTAQDVTSATFKDPVWLINPETVGMPENSESIVGAGLRGDKIPMELSETQRGAFAWAVMDESMKAPIQLREPENEDGGETPTKAELIARRIAPARARPENILEALDPEKLGNPAKIVSLDSAVVAVGKEEGKQILAYQGDVTPYSVGLLSDVAKGGLKTDLTTVFESSSASPNINGAVTVYNNANDGAPRWDYIKNHYQLHRKLGRTAGSGTPKLTLSSTDLRPSASALTVSPATERLMPVIAKLQIMFSAVSHYNHITDRVNWYNTKGVPQGNQNYGAPHLAYDPVVTLYNPYDVAITLQKLRVRVWDPPVLFGMKKNGAWLRDDFANNRFHSLARFQIANQFNENARRYFTLLLTDAGRVTPYGGAITMMPGEVRVFSPYVEKNWTWGMETAGQYTPRSFFDWDAGLDFGNVDNRTKNLFGVESVPGWDPRAGLQTDHLTYSDNRRPAATLYSFENPDMKGNGWMSIKLTDTFEVQAKPGRPLTTATVSDFTVDLLAGSVQDVTRDLLRTYRFRMTNPEAEMSVTPANPVISRNWRVGDILQRPGDTTPSGKSPFAILTMSAKTTADPLWDQSTPWVHNHPVVEGVEQNSNRVGNALDSYDLRFEEVTDFTRSPGIEFDASTNKGYYGATATANRGVSNVPMFRVPLLPAASLGDLIPANLVASAALPRVTHALGNSRAHPLLPSGGVTRSVSGGTTGSSGMMLDHSYLLNDALWDSTFFSTIANFSDNPLLPGRDRKTLLTEFFEGNTRLLNTRFTPLANGQGSKSEQAATLDGLDDTTLSKRMASVLGIRGPFNVNSDSIAAWKAMLTSLRDEQLIGWNMDNRSPRDKTGFSRFGLPIYGDGQSAGGGGIDVAGQVRWAGFRALTDDEINELATGIVTNIRARGSEDKAPSLTMGEFVNRRLGSVSSLHTMEGIIQKAISDSRINDLAHSMDSKKLTGTSNPSALTGMATAEARSGYSSKTGFSGEGAPSMLTQGDVLMALAPIITVRGDTFRIRAYGESRNPDGEVQAKAWCEAIVQRTPEYLDSSDLPEVKPENLSSAANERFGRRFNITSFRWLSPEEV</sequence>
<evidence type="ECO:0000313" key="1">
    <source>
        <dbReference type="EMBL" id="MCW1914417.1"/>
    </source>
</evidence>